<accession>A0A0A0UUY7</accession>
<organism evidence="1">
    <name type="scientific">Bifidobacterium breve</name>
    <dbReference type="NCBI Taxonomy" id="1685"/>
    <lineage>
        <taxon>Bacteria</taxon>
        <taxon>Bacillati</taxon>
        <taxon>Actinomycetota</taxon>
        <taxon>Actinomycetes</taxon>
        <taxon>Bifidobacteriales</taxon>
        <taxon>Bifidobacteriaceae</taxon>
        <taxon>Bifidobacterium</taxon>
    </lineage>
</organism>
<dbReference type="AlphaFoldDB" id="A0A0A0UUY7"/>
<reference evidence="1" key="1">
    <citation type="journal article" date="2015" name="Appl. Environ. Microbiol.">
        <title>Discovery of a conjugative megaplasmid in Bifidobacterium breve.</title>
        <authorList>
            <person name="Bottacini F."/>
            <person name="O'Connell Motherway M."/>
            <person name="Casey E."/>
            <person name="McDonnell B."/>
            <person name="Mahony J."/>
            <person name="Ventura M."/>
            <person name="van Sinderen D."/>
        </authorList>
    </citation>
    <scope>NUCLEOTIDE SEQUENCE</scope>
    <source>
        <strain evidence="1">JCM 7017</strain>
        <plasmid evidence="1">megaplasmid pMP7017</plasmid>
    </source>
</reference>
<evidence type="ECO:0000313" key="1">
    <source>
        <dbReference type="EMBL" id="AIW55093.1"/>
    </source>
</evidence>
<geneLocation type="plasmid" evidence="1">
    <name>megaplasmid pMP7017</name>
</geneLocation>
<name>A0A0A0UUY7_BIFBR</name>
<dbReference type="RefSeq" id="WP_052791101.1">
    <property type="nucleotide sequence ID" value="NZ_JAWWYB010000005.1"/>
</dbReference>
<protein>
    <submittedName>
        <fullName evidence="1">Uncharacterized protein</fullName>
    </submittedName>
</protein>
<sequence length="182" mass="20737">MVEKINLQQEALNALTDTALSSEKPGQAFIKGYCSHAYRQPSQEEEHAAAVMMARRIRSIFHLEEPDEDDLVGQCACIYRDIQTSLHDAYDRFKAEDERQLVEITDYIGRNCHELEGCAVIFTWKGETKAGTLQYNGMSNLSIRGLDYDTDYVLGVWPDGSVHSVNKNIYDLHVFASKRDNR</sequence>
<dbReference type="EMBL" id="KM406416">
    <property type="protein sequence ID" value="AIW55093.1"/>
    <property type="molecule type" value="Genomic_DNA"/>
</dbReference>
<gene>
    <name evidence="1" type="ORF">B7017_p0040</name>
</gene>
<proteinExistence type="predicted"/>
<keyword evidence="1" id="KW-0614">Plasmid</keyword>